<dbReference type="Gene3D" id="3.40.190.290">
    <property type="match status" value="1"/>
</dbReference>
<feature type="domain" description="HTH lysR-type" evidence="5">
    <location>
        <begin position="5"/>
        <end position="62"/>
    </location>
</feature>
<keyword evidence="4" id="KW-0804">Transcription</keyword>
<dbReference type="InterPro" id="IPR036388">
    <property type="entry name" value="WH-like_DNA-bd_sf"/>
</dbReference>
<keyword evidence="2" id="KW-0805">Transcription regulation</keyword>
<dbReference type="EMBL" id="UOGI01000095">
    <property type="protein sequence ID" value="VAX30944.1"/>
    <property type="molecule type" value="Genomic_DNA"/>
</dbReference>
<accession>A0A3B1D451</accession>
<dbReference type="PANTHER" id="PTHR30126">
    <property type="entry name" value="HTH-TYPE TRANSCRIPTIONAL REGULATOR"/>
    <property type="match status" value="1"/>
</dbReference>
<protein>
    <submittedName>
        <fullName evidence="6">Transcriptional regulator, LysR family</fullName>
    </submittedName>
</protein>
<evidence type="ECO:0000313" key="6">
    <source>
        <dbReference type="EMBL" id="VAX30944.1"/>
    </source>
</evidence>
<dbReference type="FunFam" id="1.10.10.10:FF:000001">
    <property type="entry name" value="LysR family transcriptional regulator"/>
    <property type="match status" value="1"/>
</dbReference>
<organism evidence="6">
    <name type="scientific">hydrothermal vent metagenome</name>
    <dbReference type="NCBI Taxonomy" id="652676"/>
    <lineage>
        <taxon>unclassified sequences</taxon>
        <taxon>metagenomes</taxon>
        <taxon>ecological metagenomes</taxon>
    </lineage>
</organism>
<evidence type="ECO:0000256" key="1">
    <source>
        <dbReference type="ARBA" id="ARBA00009437"/>
    </source>
</evidence>
<dbReference type="GO" id="GO:0003700">
    <property type="term" value="F:DNA-binding transcription factor activity"/>
    <property type="evidence" value="ECO:0007669"/>
    <property type="project" value="InterPro"/>
</dbReference>
<dbReference type="Pfam" id="PF00126">
    <property type="entry name" value="HTH_1"/>
    <property type="match status" value="1"/>
</dbReference>
<dbReference type="CDD" id="cd08420">
    <property type="entry name" value="PBP2_CysL_like"/>
    <property type="match status" value="1"/>
</dbReference>
<dbReference type="GO" id="GO:0000976">
    <property type="term" value="F:transcription cis-regulatory region binding"/>
    <property type="evidence" value="ECO:0007669"/>
    <property type="project" value="TreeGrafter"/>
</dbReference>
<reference evidence="6" key="1">
    <citation type="submission" date="2018-06" db="EMBL/GenBank/DDBJ databases">
        <authorList>
            <person name="Zhirakovskaya E."/>
        </authorList>
    </citation>
    <scope>NUCLEOTIDE SEQUENCE</scope>
</reference>
<evidence type="ECO:0000256" key="3">
    <source>
        <dbReference type="ARBA" id="ARBA00023125"/>
    </source>
</evidence>
<evidence type="ECO:0000259" key="5">
    <source>
        <dbReference type="PROSITE" id="PS50931"/>
    </source>
</evidence>
<dbReference type="InterPro" id="IPR047788">
    <property type="entry name" value="LysR-like_Sec_metab"/>
</dbReference>
<dbReference type="InterPro" id="IPR000847">
    <property type="entry name" value="LysR_HTH_N"/>
</dbReference>
<dbReference type="SUPFAM" id="SSF46785">
    <property type="entry name" value="Winged helix' DNA-binding domain"/>
    <property type="match status" value="1"/>
</dbReference>
<dbReference type="Pfam" id="PF03466">
    <property type="entry name" value="LysR_substrate"/>
    <property type="match status" value="1"/>
</dbReference>
<sequence>MHMAMDDHKLRVFCTVAETKSFSKASEIIHLTQPAVSLQIQALEELYETKLFDRSSNTVTLTPAGEVLYKYAKHILGLYASAEKEVGELTGLVKGSIALGASTTIGNYLLPKVIADFRKTRPKIKIHLQIGNTKRVIELLKSGNIDIGLVEGDVTRQKIAVEQLIKDELCLIVPPQHTWSKKADISFLDITKEPFIFREEGSGTRQVIEKYFTKHGITTQSMKISMILGGTEAIKHTVENGMGISIVSRWAALKEAKFGTLKMLSFKEEKMMRDFSLVSQKYSVFSHAVDEFLEYLKSYPYDKLLSHES</sequence>
<dbReference type="InterPro" id="IPR005119">
    <property type="entry name" value="LysR_subst-bd"/>
</dbReference>
<dbReference type="InterPro" id="IPR036390">
    <property type="entry name" value="WH_DNA-bd_sf"/>
</dbReference>
<keyword evidence="3" id="KW-0238">DNA-binding</keyword>
<gene>
    <name evidence="6" type="ORF">MNBD_NITROSPIRAE03-361</name>
</gene>
<dbReference type="PROSITE" id="PS50931">
    <property type="entry name" value="HTH_LYSR"/>
    <property type="match status" value="1"/>
</dbReference>
<dbReference type="AlphaFoldDB" id="A0A3B1D451"/>
<name>A0A3B1D451_9ZZZZ</name>
<dbReference type="PANTHER" id="PTHR30126:SF64">
    <property type="entry name" value="HTH-TYPE TRANSCRIPTIONAL REGULATOR CITR"/>
    <property type="match status" value="1"/>
</dbReference>
<evidence type="ECO:0000256" key="2">
    <source>
        <dbReference type="ARBA" id="ARBA00023015"/>
    </source>
</evidence>
<dbReference type="SUPFAM" id="SSF53850">
    <property type="entry name" value="Periplasmic binding protein-like II"/>
    <property type="match status" value="1"/>
</dbReference>
<evidence type="ECO:0000256" key="4">
    <source>
        <dbReference type="ARBA" id="ARBA00023163"/>
    </source>
</evidence>
<dbReference type="PRINTS" id="PR00039">
    <property type="entry name" value="HTHLYSR"/>
</dbReference>
<dbReference type="NCBIfam" id="NF040786">
    <property type="entry name" value="LysR_Sec_metab"/>
    <property type="match status" value="1"/>
</dbReference>
<dbReference type="Gene3D" id="1.10.10.10">
    <property type="entry name" value="Winged helix-like DNA-binding domain superfamily/Winged helix DNA-binding domain"/>
    <property type="match status" value="1"/>
</dbReference>
<comment type="similarity">
    <text evidence="1">Belongs to the LysR transcriptional regulatory family.</text>
</comment>
<proteinExistence type="inferred from homology"/>